<dbReference type="PANTHER" id="PTHR43537">
    <property type="entry name" value="TRANSCRIPTIONAL REGULATOR, GNTR FAMILY"/>
    <property type="match status" value="1"/>
</dbReference>
<dbReference type="CDD" id="cd07377">
    <property type="entry name" value="WHTH_GntR"/>
    <property type="match status" value="1"/>
</dbReference>
<dbReference type="OrthoDB" id="5243844at2"/>
<keyword evidence="6" id="KW-1185">Reference proteome</keyword>
<keyword evidence="1" id="KW-0805">Transcription regulation</keyword>
<dbReference type="Pfam" id="PF00392">
    <property type="entry name" value="GntR"/>
    <property type="match status" value="1"/>
</dbReference>
<keyword evidence="3" id="KW-0804">Transcription</keyword>
<evidence type="ECO:0000256" key="2">
    <source>
        <dbReference type="ARBA" id="ARBA00023125"/>
    </source>
</evidence>
<name>A0A2Z2NRU7_9GAMM</name>
<gene>
    <name evidence="5" type="primary">rspR_7</name>
    <name evidence="5" type="ORF">IMCC3135_20525</name>
</gene>
<evidence type="ECO:0000259" key="4">
    <source>
        <dbReference type="PROSITE" id="PS50949"/>
    </source>
</evidence>
<keyword evidence="2" id="KW-0238">DNA-binding</keyword>
<dbReference type="Pfam" id="PF07729">
    <property type="entry name" value="FCD"/>
    <property type="match status" value="1"/>
</dbReference>
<dbReference type="GO" id="GO:0003677">
    <property type="term" value="F:DNA binding"/>
    <property type="evidence" value="ECO:0007669"/>
    <property type="project" value="UniProtKB-KW"/>
</dbReference>
<dbReference type="InterPro" id="IPR011711">
    <property type="entry name" value="GntR_C"/>
</dbReference>
<proteinExistence type="predicted"/>
<evidence type="ECO:0000256" key="3">
    <source>
        <dbReference type="ARBA" id="ARBA00023163"/>
    </source>
</evidence>
<evidence type="ECO:0000313" key="5">
    <source>
        <dbReference type="EMBL" id="ASJ74182.1"/>
    </source>
</evidence>
<dbReference type="AlphaFoldDB" id="A0A2Z2NRU7"/>
<dbReference type="InterPro" id="IPR036390">
    <property type="entry name" value="WH_DNA-bd_sf"/>
</dbReference>
<dbReference type="PANTHER" id="PTHR43537:SF53">
    <property type="entry name" value="HTH-TYPE TRANSCRIPTIONAL REPRESSOR NANR"/>
    <property type="match status" value="1"/>
</dbReference>
<sequence>MAIVTTVAKAEKNRKSGGVLEGMLSPAAPVQGGQTQDERLYNEILDAILDHRLSPGVKLKEDELADIFSVSRTVVRRALLRLSHDRIVDMQPNRGATIIRPDVRKAREILGVRKLIEAEVVREATLNATPESLNMLRRCVEDERDHVRRQQQGAGLRLSGDFHIQLSALSENTTLMSYLKELVPQTSLIIAMYQIPHHDLCSHQEHFDILDVMASGDAQAAVASMSAHLQHLEDKLDLDNERSPGDLYAAFAHVRTTAD</sequence>
<accession>A0A2Z2NRU7</accession>
<dbReference type="Gene3D" id="1.20.120.530">
    <property type="entry name" value="GntR ligand-binding domain-like"/>
    <property type="match status" value="1"/>
</dbReference>
<dbReference type="PROSITE" id="PS50949">
    <property type="entry name" value="HTH_GNTR"/>
    <property type="match status" value="1"/>
</dbReference>
<dbReference type="InterPro" id="IPR000524">
    <property type="entry name" value="Tscrpt_reg_HTH_GntR"/>
</dbReference>
<dbReference type="SMART" id="SM00345">
    <property type="entry name" value="HTH_GNTR"/>
    <property type="match status" value="1"/>
</dbReference>
<dbReference type="SUPFAM" id="SSF48008">
    <property type="entry name" value="GntR ligand-binding domain-like"/>
    <property type="match status" value="1"/>
</dbReference>
<dbReference type="Gene3D" id="1.10.10.10">
    <property type="entry name" value="Winged helix-like DNA-binding domain superfamily/Winged helix DNA-binding domain"/>
    <property type="match status" value="1"/>
</dbReference>
<dbReference type="KEGG" id="gai:IMCC3135_20525"/>
<dbReference type="SUPFAM" id="SSF46785">
    <property type="entry name" value="Winged helix' DNA-binding domain"/>
    <property type="match status" value="1"/>
</dbReference>
<dbReference type="InterPro" id="IPR008920">
    <property type="entry name" value="TF_FadR/GntR_C"/>
</dbReference>
<dbReference type="InterPro" id="IPR036388">
    <property type="entry name" value="WH-like_DNA-bd_sf"/>
</dbReference>
<feature type="domain" description="HTH gntR-type" evidence="4">
    <location>
        <begin position="34"/>
        <end position="101"/>
    </location>
</feature>
<organism evidence="5 6">
    <name type="scientific">Granulosicoccus antarcticus IMCC3135</name>
    <dbReference type="NCBI Taxonomy" id="1192854"/>
    <lineage>
        <taxon>Bacteria</taxon>
        <taxon>Pseudomonadati</taxon>
        <taxon>Pseudomonadota</taxon>
        <taxon>Gammaproteobacteria</taxon>
        <taxon>Chromatiales</taxon>
        <taxon>Granulosicoccaceae</taxon>
        <taxon>Granulosicoccus</taxon>
    </lineage>
</organism>
<evidence type="ECO:0000313" key="6">
    <source>
        <dbReference type="Proteomes" id="UP000250079"/>
    </source>
</evidence>
<dbReference type="GO" id="GO:0003700">
    <property type="term" value="F:DNA-binding transcription factor activity"/>
    <property type="evidence" value="ECO:0007669"/>
    <property type="project" value="InterPro"/>
</dbReference>
<dbReference type="Proteomes" id="UP000250079">
    <property type="component" value="Chromosome"/>
</dbReference>
<evidence type="ECO:0000256" key="1">
    <source>
        <dbReference type="ARBA" id="ARBA00023015"/>
    </source>
</evidence>
<dbReference type="EMBL" id="CP018632">
    <property type="protein sequence ID" value="ASJ74182.1"/>
    <property type="molecule type" value="Genomic_DNA"/>
</dbReference>
<dbReference type="RefSeq" id="WP_088919245.1">
    <property type="nucleotide sequence ID" value="NZ_CP018632.1"/>
</dbReference>
<protein>
    <submittedName>
        <fullName evidence="5">HTH-type transcriptional repressor RspR</fullName>
    </submittedName>
</protein>
<reference evidence="5 6" key="1">
    <citation type="submission" date="2016-12" db="EMBL/GenBank/DDBJ databases">
        <authorList>
            <person name="Song W.-J."/>
            <person name="Kurnit D.M."/>
        </authorList>
    </citation>
    <scope>NUCLEOTIDE SEQUENCE [LARGE SCALE GENOMIC DNA]</scope>
    <source>
        <strain evidence="5 6">IMCC3135</strain>
    </source>
</reference>
<dbReference type="SMART" id="SM00895">
    <property type="entry name" value="FCD"/>
    <property type="match status" value="1"/>
</dbReference>